<sequence>MKKVFSLMFVALIALSLSGCSEPGSKGWCESMKDKPKADWSSNDAATFTKHCVLGNYVE</sequence>
<gene>
    <name evidence="2" type="ORF">MMIC_P0268</name>
</gene>
<reference evidence="2 3" key="1">
    <citation type="journal article" date="2017" name="Arch. Microbiol.">
        <title>Mariprofundus micogutta sp. nov., a novel iron-oxidizing zetaproteobacterium isolated from a deep-sea hydrothermal field at the Bayonnaise knoll of the Izu-Ogasawara arc, and a description of Mariprofundales ord. nov. and Zetaproteobacteria classis nov.</title>
        <authorList>
            <person name="Makita H."/>
            <person name="Tanaka E."/>
            <person name="Mitsunobu S."/>
            <person name="Miyazaki M."/>
            <person name="Nunoura T."/>
            <person name="Uematsu K."/>
            <person name="Takaki Y."/>
            <person name="Nishi S."/>
            <person name="Shimamura S."/>
            <person name="Takai K."/>
        </authorList>
    </citation>
    <scope>NUCLEOTIDE SEQUENCE [LARGE SCALE GENOMIC DNA]</scope>
    <source>
        <strain evidence="2 3">ET2</strain>
    </source>
</reference>
<organism evidence="2 3">
    <name type="scientific">Mariprofundus micogutta</name>
    <dbReference type="NCBI Taxonomy" id="1921010"/>
    <lineage>
        <taxon>Bacteria</taxon>
        <taxon>Pseudomonadati</taxon>
        <taxon>Pseudomonadota</taxon>
        <taxon>Candidatius Mariprofundia</taxon>
        <taxon>Mariprofundales</taxon>
        <taxon>Mariprofundaceae</taxon>
        <taxon>Mariprofundus</taxon>
    </lineage>
</organism>
<keyword evidence="1" id="KW-0732">Signal</keyword>
<keyword evidence="3" id="KW-1185">Reference proteome</keyword>
<dbReference type="PROSITE" id="PS51257">
    <property type="entry name" value="PROKAR_LIPOPROTEIN"/>
    <property type="match status" value="1"/>
</dbReference>
<dbReference type="OrthoDB" id="5609437at2"/>
<feature type="signal peptide" evidence="1">
    <location>
        <begin position="1"/>
        <end position="21"/>
    </location>
</feature>
<evidence type="ECO:0000313" key="2">
    <source>
        <dbReference type="EMBL" id="GAV19334.1"/>
    </source>
</evidence>
<dbReference type="RefSeq" id="WP_072658532.1">
    <property type="nucleotide sequence ID" value="NZ_BDFD01000002.1"/>
</dbReference>
<dbReference type="Proteomes" id="UP000231632">
    <property type="component" value="Unassembled WGS sequence"/>
</dbReference>
<evidence type="ECO:0008006" key="4">
    <source>
        <dbReference type="Google" id="ProtNLM"/>
    </source>
</evidence>
<dbReference type="EMBL" id="BDFD01000002">
    <property type="protein sequence ID" value="GAV19334.1"/>
    <property type="molecule type" value="Genomic_DNA"/>
</dbReference>
<feature type="chain" id="PRO_5012611739" description="DUF3012 domain-containing protein" evidence="1">
    <location>
        <begin position="22"/>
        <end position="59"/>
    </location>
</feature>
<protein>
    <recommendedName>
        <fullName evidence="4">DUF3012 domain-containing protein</fullName>
    </recommendedName>
</protein>
<proteinExistence type="predicted"/>
<name>A0A1L8CK84_9PROT</name>
<accession>A0A1L8CK84</accession>
<evidence type="ECO:0000313" key="3">
    <source>
        <dbReference type="Proteomes" id="UP000231632"/>
    </source>
</evidence>
<dbReference type="InterPro" id="IPR021379">
    <property type="entry name" value="DUF3012"/>
</dbReference>
<dbReference type="Pfam" id="PF11216">
    <property type="entry name" value="DUF3012"/>
    <property type="match status" value="1"/>
</dbReference>
<comment type="caution">
    <text evidence="2">The sequence shown here is derived from an EMBL/GenBank/DDBJ whole genome shotgun (WGS) entry which is preliminary data.</text>
</comment>
<dbReference type="AlphaFoldDB" id="A0A1L8CK84"/>
<evidence type="ECO:0000256" key="1">
    <source>
        <dbReference type="SAM" id="SignalP"/>
    </source>
</evidence>